<proteinExistence type="predicted"/>
<keyword evidence="1" id="KW-0614">Plasmid</keyword>
<name>F6G8F2_RALS8</name>
<keyword evidence="1" id="KW-0449">Lipoprotein</keyword>
<protein>
    <submittedName>
        <fullName evidence="1">Outer-membrane lipoprotein</fullName>
    </submittedName>
</protein>
<dbReference type="HOGENOM" id="CLU_3221115_0_0_4"/>
<geneLocation type="plasmid" evidence="2"/>
<dbReference type="AlphaFoldDB" id="F6G8F2"/>
<evidence type="ECO:0000313" key="1">
    <source>
        <dbReference type="EMBL" id="AEG70981.1"/>
    </source>
</evidence>
<sequence length="44" mass="4846">MAGQAYRVVLRLNDNSVTTLTQNNPNGLRVGDRARIENGMAVPY</sequence>
<reference evidence="1 2" key="1">
    <citation type="journal article" date="2011" name="J. Bacteriol.">
        <title>Complete genome sequence of the plant pathogen Ralstonia solanacearum strain Po82.</title>
        <authorList>
            <person name="Xu J."/>
            <person name="Zheng H.J."/>
            <person name="Liu L."/>
            <person name="Pan Z.C."/>
            <person name="Prior P."/>
            <person name="Tang B."/>
            <person name="Xu J.S."/>
            <person name="Zhang H."/>
            <person name="Tian Q."/>
            <person name="Zhang L.Q."/>
            <person name="Feng J."/>
        </authorList>
    </citation>
    <scope>NUCLEOTIDE SEQUENCE [LARGE SCALE GENOMIC DNA]</scope>
    <source>
        <strain evidence="2">Po82</strain>
    </source>
</reference>
<gene>
    <name evidence="1" type="ordered locus">RSPO_m00340</name>
</gene>
<dbReference type="EMBL" id="CP002820">
    <property type="protein sequence ID" value="AEG70981.1"/>
    <property type="molecule type" value="Genomic_DNA"/>
</dbReference>
<dbReference type="PATRIC" id="fig|1031711.3.peg.3598"/>
<dbReference type="KEGG" id="rsn:RSPO_m00340"/>
<dbReference type="Proteomes" id="UP000007953">
    <property type="component" value="Plasmid megaplasmid"/>
</dbReference>
<accession>F6G8F2</accession>
<organism evidence="1 2">
    <name type="scientific">Ralstonia solanacearum (strain Po82)</name>
    <dbReference type="NCBI Taxonomy" id="1031711"/>
    <lineage>
        <taxon>Bacteria</taxon>
        <taxon>Pseudomonadati</taxon>
        <taxon>Pseudomonadota</taxon>
        <taxon>Betaproteobacteria</taxon>
        <taxon>Burkholderiales</taxon>
        <taxon>Burkholderiaceae</taxon>
        <taxon>Ralstonia</taxon>
        <taxon>Ralstonia solanacearum species complex</taxon>
    </lineage>
</organism>
<evidence type="ECO:0000313" key="2">
    <source>
        <dbReference type="Proteomes" id="UP000007953"/>
    </source>
</evidence>